<dbReference type="InterPro" id="IPR036909">
    <property type="entry name" value="Cyt_c-like_dom_sf"/>
</dbReference>
<dbReference type="PROSITE" id="PS51007">
    <property type="entry name" value="CYTC"/>
    <property type="match status" value="1"/>
</dbReference>
<dbReference type="InterPro" id="IPR009056">
    <property type="entry name" value="Cyt_c-like_dom"/>
</dbReference>
<proteinExistence type="predicted"/>
<dbReference type="AlphaFoldDB" id="A0A2Z6EUL3"/>
<dbReference type="EMBL" id="AP018150">
    <property type="protein sequence ID" value="BBE08775.1"/>
    <property type="molecule type" value="Genomic_DNA"/>
</dbReference>
<accession>A0A2Z6EUL3</accession>
<dbReference type="GO" id="GO:0009055">
    <property type="term" value="F:electron transfer activity"/>
    <property type="evidence" value="ECO:0007669"/>
    <property type="project" value="InterPro"/>
</dbReference>
<dbReference type="Gene3D" id="1.10.760.10">
    <property type="entry name" value="Cytochrome c-like domain"/>
    <property type="match status" value="1"/>
</dbReference>
<organism evidence="6 7">
    <name type="scientific">Mycoavidus cysteinexigens</name>
    <dbReference type="NCBI Taxonomy" id="1553431"/>
    <lineage>
        <taxon>Bacteria</taxon>
        <taxon>Pseudomonadati</taxon>
        <taxon>Pseudomonadota</taxon>
        <taxon>Betaproteobacteria</taxon>
        <taxon>Burkholderiales</taxon>
        <taxon>Burkholderiaceae</taxon>
        <taxon>Mycoavidus</taxon>
    </lineage>
</organism>
<keyword evidence="2" id="KW-0349">Heme</keyword>
<evidence type="ECO:0000256" key="5">
    <source>
        <dbReference type="ARBA" id="ARBA00023004"/>
    </source>
</evidence>
<keyword evidence="7" id="KW-1185">Reference proteome</keyword>
<keyword evidence="5" id="KW-0408">Iron</keyword>
<dbReference type="GO" id="GO:0046872">
    <property type="term" value="F:metal ion binding"/>
    <property type="evidence" value="ECO:0007669"/>
    <property type="project" value="UniProtKB-KW"/>
</dbReference>
<gene>
    <name evidence="6" type="ORF">MCB1EB_0614</name>
</gene>
<keyword evidence="3" id="KW-0479">Metal-binding</keyword>
<dbReference type="SUPFAM" id="SSF46626">
    <property type="entry name" value="Cytochrome c"/>
    <property type="match status" value="1"/>
</dbReference>
<dbReference type="InterPro" id="IPR050597">
    <property type="entry name" value="Cytochrome_c_Oxidase_Subunit"/>
</dbReference>
<evidence type="ECO:0000256" key="4">
    <source>
        <dbReference type="ARBA" id="ARBA00022982"/>
    </source>
</evidence>
<dbReference type="KEGG" id="mcys:MCB1EB_0614"/>
<dbReference type="GO" id="GO:0020037">
    <property type="term" value="F:heme binding"/>
    <property type="evidence" value="ECO:0007669"/>
    <property type="project" value="InterPro"/>
</dbReference>
<evidence type="ECO:0000313" key="7">
    <source>
        <dbReference type="Proteomes" id="UP000282597"/>
    </source>
</evidence>
<evidence type="ECO:0000256" key="3">
    <source>
        <dbReference type="ARBA" id="ARBA00022723"/>
    </source>
</evidence>
<evidence type="ECO:0000256" key="1">
    <source>
        <dbReference type="ARBA" id="ARBA00022448"/>
    </source>
</evidence>
<dbReference type="Pfam" id="PF00034">
    <property type="entry name" value="Cytochrom_C"/>
    <property type="match status" value="1"/>
</dbReference>
<name>A0A2Z6EUL3_9BURK</name>
<dbReference type="PANTHER" id="PTHR33751:SF9">
    <property type="entry name" value="CYTOCHROME C4"/>
    <property type="match status" value="1"/>
</dbReference>
<dbReference type="PANTHER" id="PTHR33751">
    <property type="entry name" value="CBB3-TYPE CYTOCHROME C OXIDASE SUBUNIT FIXP"/>
    <property type="match status" value="1"/>
</dbReference>
<sequence length="127" mass="14097">MPFKVRRITTMKKFLLALAVIGAMHVSAHANAADIANGKLLVERNNCAACHGLNMNQPITPEYPKLAGQYADYSYFAMRAYQVANNNPLFGRTNPIMNAQMQSLSQRDLRDIAAYLQSLPGDLVLKK</sequence>
<keyword evidence="1" id="KW-0813">Transport</keyword>
<protein>
    <submittedName>
        <fullName evidence="6">Cytochrome C-554(548)</fullName>
    </submittedName>
</protein>
<keyword evidence="4" id="KW-0249">Electron transport</keyword>
<evidence type="ECO:0000256" key="2">
    <source>
        <dbReference type="ARBA" id="ARBA00022617"/>
    </source>
</evidence>
<dbReference type="Proteomes" id="UP000282597">
    <property type="component" value="Chromosome"/>
</dbReference>
<reference evidence="6 7" key="1">
    <citation type="journal article" date="2018" name="Microbes Environ.">
        <title>Comparative Genomic Insights into Endofungal Lifestyles of Two Bacterial Endosymbionts, Mycoavidus cysteinexigens and Burkholderia rhizoxinica.</title>
        <authorList>
            <person name="Sharmin D."/>
            <person name="Guo Y."/>
            <person name="Nishizawa T."/>
            <person name="Ohshima S."/>
            <person name="Sato Y."/>
            <person name="Takashima Y."/>
            <person name="Narisawa K."/>
            <person name="Ohta H."/>
        </authorList>
    </citation>
    <scope>NUCLEOTIDE SEQUENCE [LARGE SCALE GENOMIC DNA]</scope>
    <source>
        <strain evidence="6 7">B1-EB</strain>
    </source>
</reference>
<evidence type="ECO:0000313" key="6">
    <source>
        <dbReference type="EMBL" id="BBE08775.1"/>
    </source>
</evidence>